<proteinExistence type="predicted"/>
<evidence type="ECO:0000313" key="2">
    <source>
        <dbReference type="Proteomes" id="UP000270411"/>
    </source>
</evidence>
<sequence length="191" mass="22310">MTNTRAANNSVQDSPWAAAFPAVLRSEVTVVTDLIRPSTATHPGSPVFVRGESLNIPYRIHHECDDTLFRRLNDAEADIYSCVLTRHHDGHVRQRHVGRLVTSPEPWIVPFVVHLCGEYVIEILAEIEASLPSMDQCVYGAFFRENPDFLKRTHDRMISYWDCYYRWLYKRKLDYVGFRVFEQFREWYVAG</sequence>
<dbReference type="RefSeq" id="WP_124686600.1">
    <property type="nucleotide sequence ID" value="NZ_CP033970.1"/>
</dbReference>
<protein>
    <submittedName>
        <fullName evidence="1">Uncharacterized protein</fullName>
    </submittedName>
</protein>
<dbReference type="OrthoDB" id="3578967at2"/>
<name>A0A3G8H9B0_9BURK</name>
<dbReference type="AlphaFoldDB" id="A0A3G8H9B0"/>
<dbReference type="Proteomes" id="UP000270411">
    <property type="component" value="Chromosome 2"/>
</dbReference>
<evidence type="ECO:0000313" key="1">
    <source>
        <dbReference type="EMBL" id="AZG16869.1"/>
    </source>
</evidence>
<gene>
    <name evidence="1" type="ORF">EHF44_26300</name>
</gene>
<reference evidence="2" key="1">
    <citation type="submission" date="2018-11" db="EMBL/GenBank/DDBJ databases">
        <title>FDA dAtabase for Regulatory Grade micrObial Sequences (FDA-ARGOS): Supporting development and validation of Infectious Disease Dx tests.</title>
        <authorList>
            <person name="Goldberg B."/>
            <person name="Campos J."/>
            <person name="Tallon L."/>
            <person name="Sadzewicz L."/>
            <person name="Zhao X."/>
            <person name="Vavikolanu K."/>
            <person name="Mehta A."/>
            <person name="Aluvathingal J."/>
            <person name="Nadendla S."/>
            <person name="Geyer C."/>
            <person name="Nandy P."/>
            <person name="Yan Y."/>
            <person name="Sichtig H."/>
        </authorList>
    </citation>
    <scope>NUCLEOTIDE SEQUENCE [LARGE SCALE GENOMIC DNA]</scope>
    <source>
        <strain evidence="2">FDAARGOS_614</strain>
    </source>
</reference>
<dbReference type="KEGG" id="cpau:EHF44_26300"/>
<dbReference type="EMBL" id="CP033970">
    <property type="protein sequence ID" value="AZG16869.1"/>
    <property type="molecule type" value="Genomic_DNA"/>
</dbReference>
<accession>A0A3G8H9B0</accession>
<organism evidence="1 2">
    <name type="scientific">Cupriavidus pauculus</name>
    <dbReference type="NCBI Taxonomy" id="82633"/>
    <lineage>
        <taxon>Bacteria</taxon>
        <taxon>Pseudomonadati</taxon>
        <taxon>Pseudomonadota</taxon>
        <taxon>Betaproteobacteria</taxon>
        <taxon>Burkholderiales</taxon>
        <taxon>Burkholderiaceae</taxon>
        <taxon>Cupriavidus</taxon>
    </lineage>
</organism>